<evidence type="ECO:0000313" key="1">
    <source>
        <dbReference type="EMBL" id="SQH76118.1"/>
    </source>
</evidence>
<proteinExistence type="predicted"/>
<protein>
    <submittedName>
        <fullName evidence="1">Uncharacterized protein</fullName>
    </submittedName>
</protein>
<organism evidence="1 2">
    <name type="scientific">Shewanella benthica</name>
    <dbReference type="NCBI Taxonomy" id="43661"/>
    <lineage>
        <taxon>Bacteria</taxon>
        <taxon>Pseudomonadati</taxon>
        <taxon>Pseudomonadota</taxon>
        <taxon>Gammaproteobacteria</taxon>
        <taxon>Alteromonadales</taxon>
        <taxon>Shewanellaceae</taxon>
        <taxon>Shewanella</taxon>
    </lineage>
</organism>
<dbReference type="Proteomes" id="UP000250123">
    <property type="component" value="Chromosome SHEWBE"/>
</dbReference>
<dbReference type="AlphaFoldDB" id="A0A330M268"/>
<evidence type="ECO:0000313" key="2">
    <source>
        <dbReference type="Proteomes" id="UP000250123"/>
    </source>
</evidence>
<dbReference type="EMBL" id="LS483452">
    <property type="protein sequence ID" value="SQH76118.1"/>
    <property type="molecule type" value="Genomic_DNA"/>
</dbReference>
<sequence length="38" mass="4365">MNKKKGLTFGIINYRFKNSTLKTQENVDIALGFFISLN</sequence>
<name>A0A330M268_9GAMM</name>
<gene>
    <name evidence="1" type="ORF">SHEWBE_2152</name>
</gene>
<dbReference type="KEGG" id="sbk:SHEWBE_2152"/>
<accession>A0A330M268</accession>
<reference evidence="2" key="1">
    <citation type="submission" date="2018-06" db="EMBL/GenBank/DDBJ databases">
        <authorList>
            <person name="Cea G.-C."/>
            <person name="William W."/>
        </authorList>
    </citation>
    <scope>NUCLEOTIDE SEQUENCE [LARGE SCALE GENOMIC DNA]</scope>
    <source>
        <strain evidence="2">DB21MT-2</strain>
    </source>
</reference>